<comment type="caution">
    <text evidence="2">The sequence shown here is derived from an EMBL/GenBank/DDBJ whole genome shotgun (WGS) entry which is preliminary data.</text>
</comment>
<accession>A0A640TJG6</accession>
<dbReference type="EMBL" id="BLIP01000001">
    <property type="protein sequence ID" value="GFE24013.1"/>
    <property type="molecule type" value="Genomic_DNA"/>
</dbReference>
<protein>
    <submittedName>
        <fullName evidence="2">Uncharacterized protein</fullName>
    </submittedName>
</protein>
<gene>
    <name evidence="2" type="ORF">Sliba_44660</name>
</gene>
<feature type="region of interest" description="Disordered" evidence="1">
    <location>
        <begin position="32"/>
        <end position="80"/>
    </location>
</feature>
<evidence type="ECO:0000313" key="3">
    <source>
        <dbReference type="Proteomes" id="UP000429552"/>
    </source>
</evidence>
<dbReference type="Proteomes" id="UP000429552">
    <property type="component" value="Unassembled WGS sequence"/>
</dbReference>
<evidence type="ECO:0000313" key="2">
    <source>
        <dbReference type="EMBL" id="GFE24013.1"/>
    </source>
</evidence>
<sequence>MTHSFLLWDWKGISLTLCREVPCFPDRWRVDGMTPRLPPGPSAGIPVGRKLGVPVPHRPAGSARPAVRRARVDQMSGSAT</sequence>
<organism evidence="2 3">
    <name type="scientific">Streptomyces nigrescens</name>
    <dbReference type="NCBI Taxonomy" id="1920"/>
    <lineage>
        <taxon>Bacteria</taxon>
        <taxon>Bacillati</taxon>
        <taxon>Actinomycetota</taxon>
        <taxon>Actinomycetes</taxon>
        <taxon>Kitasatosporales</taxon>
        <taxon>Streptomycetaceae</taxon>
        <taxon>Streptomyces</taxon>
    </lineage>
</organism>
<name>A0A640TJG6_STRNI</name>
<evidence type="ECO:0000256" key="1">
    <source>
        <dbReference type="SAM" id="MobiDB-lite"/>
    </source>
</evidence>
<reference evidence="2 3" key="1">
    <citation type="submission" date="2019-12" db="EMBL/GenBank/DDBJ databases">
        <title>Whole genome shotgun sequence of Streptomyces libani subsp. libani NBRC 13452.</title>
        <authorList>
            <person name="Ichikawa N."/>
            <person name="Kimura A."/>
            <person name="Kitahashi Y."/>
            <person name="Komaki H."/>
            <person name="Tamura T."/>
        </authorList>
    </citation>
    <scope>NUCLEOTIDE SEQUENCE [LARGE SCALE GENOMIC DNA]</scope>
    <source>
        <strain evidence="2 3">NBRC 13452</strain>
    </source>
</reference>
<proteinExistence type="predicted"/>
<dbReference type="AlphaFoldDB" id="A0A640TJG6"/>